<protein>
    <recommendedName>
        <fullName evidence="3">Sushi domain-containing protein</fullName>
    </recommendedName>
</protein>
<dbReference type="PROSITE" id="PS50923">
    <property type="entry name" value="SUSHI"/>
    <property type="match status" value="1"/>
</dbReference>
<dbReference type="EMBL" id="JAIWYP010000012">
    <property type="protein sequence ID" value="KAH3724623.1"/>
    <property type="molecule type" value="Genomic_DNA"/>
</dbReference>
<sequence length="170" mass="19600">MSLNTNVTLKSDVGVLVETSVFQWHPECNRNRNRELRIGRKLDTFSSRMFYNQYAFLRELFYIVYCILTSVKHMHNINFIIFRIACPDLNNTRTQTSNWHFDTQAVGHNTNVTLTCSAGYWWQPPSLSGHPNTTKTVNCGSDGNWTPTLKDCVPISMNILRELFDIVSCS</sequence>
<comment type="caution">
    <text evidence="4">The sequence shown here is derived from an EMBL/GenBank/DDBJ whole genome shotgun (WGS) entry which is preliminary data.</text>
</comment>
<gene>
    <name evidence="4" type="ORF">DPMN_050444</name>
</gene>
<keyword evidence="2" id="KW-0768">Sushi</keyword>
<dbReference type="Gene3D" id="2.10.70.10">
    <property type="entry name" value="Complement Module, domain 1"/>
    <property type="match status" value="1"/>
</dbReference>
<feature type="domain" description="Sushi" evidence="3">
    <location>
        <begin position="84"/>
        <end position="154"/>
    </location>
</feature>
<dbReference type="AlphaFoldDB" id="A0A9D4CG50"/>
<dbReference type="InterPro" id="IPR000436">
    <property type="entry name" value="Sushi_SCR_CCP_dom"/>
</dbReference>
<dbReference type="SUPFAM" id="SSF57535">
    <property type="entry name" value="Complement control module/SCR domain"/>
    <property type="match status" value="1"/>
</dbReference>
<organism evidence="4 5">
    <name type="scientific">Dreissena polymorpha</name>
    <name type="common">Zebra mussel</name>
    <name type="synonym">Mytilus polymorpha</name>
    <dbReference type="NCBI Taxonomy" id="45954"/>
    <lineage>
        <taxon>Eukaryota</taxon>
        <taxon>Metazoa</taxon>
        <taxon>Spiralia</taxon>
        <taxon>Lophotrochozoa</taxon>
        <taxon>Mollusca</taxon>
        <taxon>Bivalvia</taxon>
        <taxon>Autobranchia</taxon>
        <taxon>Heteroconchia</taxon>
        <taxon>Euheterodonta</taxon>
        <taxon>Imparidentia</taxon>
        <taxon>Neoheterodontei</taxon>
        <taxon>Myida</taxon>
        <taxon>Dreissenoidea</taxon>
        <taxon>Dreissenidae</taxon>
        <taxon>Dreissena</taxon>
    </lineage>
</organism>
<proteinExistence type="predicted"/>
<evidence type="ECO:0000259" key="3">
    <source>
        <dbReference type="PROSITE" id="PS50923"/>
    </source>
</evidence>
<dbReference type="InterPro" id="IPR035976">
    <property type="entry name" value="Sushi/SCR/CCP_sf"/>
</dbReference>
<reference evidence="4" key="2">
    <citation type="submission" date="2020-11" db="EMBL/GenBank/DDBJ databases">
        <authorList>
            <person name="McCartney M.A."/>
            <person name="Auch B."/>
            <person name="Kono T."/>
            <person name="Mallez S."/>
            <person name="Becker A."/>
            <person name="Gohl D.M."/>
            <person name="Silverstein K.A.T."/>
            <person name="Koren S."/>
            <person name="Bechman K.B."/>
            <person name="Herman A."/>
            <person name="Abrahante J.E."/>
            <person name="Garbe J."/>
        </authorList>
    </citation>
    <scope>NUCLEOTIDE SEQUENCE</scope>
    <source>
        <strain evidence="4">Duluth1</strain>
        <tissue evidence="4">Whole animal</tissue>
    </source>
</reference>
<evidence type="ECO:0000313" key="4">
    <source>
        <dbReference type="EMBL" id="KAH3724623.1"/>
    </source>
</evidence>
<keyword evidence="5" id="KW-1185">Reference proteome</keyword>
<comment type="caution">
    <text evidence="2">Lacks conserved residue(s) required for the propagation of feature annotation.</text>
</comment>
<evidence type="ECO:0000256" key="2">
    <source>
        <dbReference type="PROSITE-ProRule" id="PRU00302"/>
    </source>
</evidence>
<accession>A0A9D4CG50</accession>
<evidence type="ECO:0000313" key="5">
    <source>
        <dbReference type="Proteomes" id="UP000828390"/>
    </source>
</evidence>
<reference evidence="4" key="1">
    <citation type="journal article" date="2019" name="bioRxiv">
        <title>The Genome of the Zebra Mussel, Dreissena polymorpha: A Resource for Invasive Species Research.</title>
        <authorList>
            <person name="McCartney M.A."/>
            <person name="Auch B."/>
            <person name="Kono T."/>
            <person name="Mallez S."/>
            <person name="Zhang Y."/>
            <person name="Obille A."/>
            <person name="Becker A."/>
            <person name="Abrahante J.E."/>
            <person name="Garbe J."/>
            <person name="Badalamenti J.P."/>
            <person name="Herman A."/>
            <person name="Mangelson H."/>
            <person name="Liachko I."/>
            <person name="Sullivan S."/>
            <person name="Sone E.D."/>
            <person name="Koren S."/>
            <person name="Silverstein K.A.T."/>
            <person name="Beckman K.B."/>
            <person name="Gohl D.M."/>
        </authorList>
    </citation>
    <scope>NUCLEOTIDE SEQUENCE</scope>
    <source>
        <strain evidence="4">Duluth1</strain>
        <tissue evidence="4">Whole animal</tissue>
    </source>
</reference>
<dbReference type="Proteomes" id="UP000828390">
    <property type="component" value="Unassembled WGS sequence"/>
</dbReference>
<evidence type="ECO:0000256" key="1">
    <source>
        <dbReference type="ARBA" id="ARBA00023157"/>
    </source>
</evidence>
<name>A0A9D4CG50_DREPO</name>
<keyword evidence="1" id="KW-1015">Disulfide bond</keyword>